<proteinExistence type="predicted"/>
<keyword evidence="3" id="KW-1185">Reference proteome</keyword>
<organism evidence="2 3">
    <name type="scientific">Prorocentrum cordatum</name>
    <dbReference type="NCBI Taxonomy" id="2364126"/>
    <lineage>
        <taxon>Eukaryota</taxon>
        <taxon>Sar</taxon>
        <taxon>Alveolata</taxon>
        <taxon>Dinophyceae</taxon>
        <taxon>Prorocentrales</taxon>
        <taxon>Prorocentraceae</taxon>
        <taxon>Prorocentrum</taxon>
    </lineage>
</organism>
<dbReference type="EMBL" id="CAUYUJ010005642">
    <property type="protein sequence ID" value="CAK0814450.1"/>
    <property type="molecule type" value="Genomic_DNA"/>
</dbReference>
<reference evidence="2" key="1">
    <citation type="submission" date="2023-10" db="EMBL/GenBank/DDBJ databases">
        <authorList>
            <person name="Chen Y."/>
            <person name="Shah S."/>
            <person name="Dougan E. K."/>
            <person name="Thang M."/>
            <person name="Chan C."/>
        </authorList>
    </citation>
    <scope>NUCLEOTIDE SEQUENCE [LARGE SCALE GENOMIC DNA]</scope>
</reference>
<accession>A0ABN9R6J1</accession>
<dbReference type="Proteomes" id="UP001189429">
    <property type="component" value="Unassembled WGS sequence"/>
</dbReference>
<evidence type="ECO:0000313" key="3">
    <source>
        <dbReference type="Proteomes" id="UP001189429"/>
    </source>
</evidence>
<comment type="caution">
    <text evidence="2">The sequence shown here is derived from an EMBL/GenBank/DDBJ whole genome shotgun (WGS) entry which is preliminary data.</text>
</comment>
<gene>
    <name evidence="2" type="ORF">PCOR1329_LOCUS18041</name>
</gene>
<evidence type="ECO:0000313" key="2">
    <source>
        <dbReference type="EMBL" id="CAK0814450.1"/>
    </source>
</evidence>
<feature type="region of interest" description="Disordered" evidence="1">
    <location>
        <begin position="32"/>
        <end position="68"/>
    </location>
</feature>
<feature type="non-terminal residue" evidence="2">
    <location>
        <position position="1"/>
    </location>
</feature>
<protein>
    <submittedName>
        <fullName evidence="2">Uncharacterized protein</fullName>
    </submittedName>
</protein>
<name>A0ABN9R6J1_9DINO</name>
<feature type="region of interest" description="Disordered" evidence="1">
    <location>
        <begin position="80"/>
        <end position="104"/>
    </location>
</feature>
<evidence type="ECO:0000256" key="1">
    <source>
        <dbReference type="SAM" id="MobiDB-lite"/>
    </source>
</evidence>
<sequence length="104" mass="11341">FFFDRLERARERIQNPSEGHAATRMLKARHFSRSTGHKGTRPVAPPRAVSSSGTRTRGELKRHLPVNTGRLRRVPAAVLGLFETPPPGGSQGRERGLEGAACGC</sequence>